<accession>A0A1L3MEK9</accession>
<evidence type="ECO:0000256" key="3">
    <source>
        <dbReference type="PIRSR" id="PIRSR000390-2"/>
    </source>
</evidence>
<dbReference type="PIRSF" id="PIRSF000390">
    <property type="entry name" value="PLP_StrS"/>
    <property type="match status" value="1"/>
</dbReference>
<dbReference type="InterPro" id="IPR000653">
    <property type="entry name" value="DegT/StrS_aminotransferase"/>
</dbReference>
<proteinExistence type="inferred from homology"/>
<dbReference type="SUPFAM" id="SSF53383">
    <property type="entry name" value="PLP-dependent transferases"/>
    <property type="match status" value="1"/>
</dbReference>
<dbReference type="GO" id="GO:0030170">
    <property type="term" value="F:pyridoxal phosphate binding"/>
    <property type="evidence" value="ECO:0007669"/>
    <property type="project" value="TreeGrafter"/>
</dbReference>
<dbReference type="AlphaFoldDB" id="A0A1L3MEK9"/>
<dbReference type="GO" id="GO:0008483">
    <property type="term" value="F:transaminase activity"/>
    <property type="evidence" value="ECO:0007669"/>
    <property type="project" value="TreeGrafter"/>
</dbReference>
<dbReference type="RefSeq" id="WP_072623968.1">
    <property type="nucleotide sequence ID" value="NZ_CP013290.1"/>
</dbReference>
<dbReference type="InterPro" id="IPR015424">
    <property type="entry name" value="PyrdxlP-dep_Trfase"/>
</dbReference>
<dbReference type="Proteomes" id="UP000182938">
    <property type="component" value="Chromosome"/>
</dbReference>
<feature type="modified residue" description="N6-(pyridoxal phosphate)lysine" evidence="3">
    <location>
        <position position="190"/>
    </location>
</feature>
<dbReference type="Gene3D" id="3.40.640.10">
    <property type="entry name" value="Type I PLP-dependent aspartate aminotransferase-like (Major domain)"/>
    <property type="match status" value="1"/>
</dbReference>
<dbReference type="KEGG" id="jte:ASJ30_04030"/>
<dbReference type="Gene3D" id="3.90.1150.10">
    <property type="entry name" value="Aspartate Aminotransferase, domain 1"/>
    <property type="match status" value="1"/>
</dbReference>
<keyword evidence="6" id="KW-1185">Reference proteome</keyword>
<comment type="cofactor">
    <cofactor evidence="1">
        <name>pyridoxal 5'-phosphate</name>
        <dbReference type="ChEBI" id="CHEBI:597326"/>
    </cofactor>
</comment>
<evidence type="ECO:0000256" key="4">
    <source>
        <dbReference type="RuleBase" id="RU004508"/>
    </source>
</evidence>
<comment type="similarity">
    <text evidence="4">Belongs to the DegT/DnrJ/EryC1 family.</text>
</comment>
<organism evidence="5 6">
    <name type="scientific">Janibacter indicus</name>
    <dbReference type="NCBI Taxonomy" id="857417"/>
    <lineage>
        <taxon>Bacteria</taxon>
        <taxon>Bacillati</taxon>
        <taxon>Actinomycetota</taxon>
        <taxon>Actinomycetes</taxon>
        <taxon>Micrococcales</taxon>
        <taxon>Intrasporangiaceae</taxon>
        <taxon>Janibacter</taxon>
    </lineage>
</organism>
<evidence type="ECO:0000256" key="1">
    <source>
        <dbReference type="ARBA" id="ARBA00001933"/>
    </source>
</evidence>
<keyword evidence="3 4" id="KW-0663">Pyridoxal phosphate</keyword>
<dbReference type="GO" id="GO:0000271">
    <property type="term" value="P:polysaccharide biosynthetic process"/>
    <property type="evidence" value="ECO:0007669"/>
    <property type="project" value="TreeGrafter"/>
</dbReference>
<dbReference type="CDD" id="cd00616">
    <property type="entry name" value="AHBA_syn"/>
    <property type="match status" value="1"/>
</dbReference>
<dbReference type="PANTHER" id="PTHR30244:SF34">
    <property type="entry name" value="DTDP-4-AMINO-4,6-DIDEOXYGALACTOSE TRANSAMINASE"/>
    <property type="match status" value="1"/>
</dbReference>
<protein>
    <submittedName>
        <fullName evidence="5">Pyridoxal-5'-phosphate-dependent protein</fullName>
    </submittedName>
</protein>
<dbReference type="InterPro" id="IPR015422">
    <property type="entry name" value="PyrdxlP-dep_Trfase_small"/>
</dbReference>
<evidence type="ECO:0000313" key="5">
    <source>
        <dbReference type="EMBL" id="APH00803.1"/>
    </source>
</evidence>
<reference evidence="5 6" key="1">
    <citation type="submission" date="2015-11" db="EMBL/GenBank/DDBJ databases">
        <authorList>
            <person name="Zhang Y."/>
            <person name="Guo Z."/>
        </authorList>
    </citation>
    <scope>NUCLEOTIDE SEQUENCE [LARGE SCALE GENOMIC DNA]</scope>
    <source>
        <strain evidence="5 6">YFY001</strain>
    </source>
</reference>
<dbReference type="InterPro" id="IPR015421">
    <property type="entry name" value="PyrdxlP-dep_Trfase_major"/>
</dbReference>
<dbReference type="EMBL" id="CP013290">
    <property type="protein sequence ID" value="APH00803.1"/>
    <property type="molecule type" value="Genomic_DNA"/>
</dbReference>
<feature type="active site" description="Proton acceptor" evidence="2">
    <location>
        <position position="190"/>
    </location>
</feature>
<gene>
    <name evidence="5" type="ORF">ASJ30_04030</name>
</gene>
<sequence>MSERILMSQASVSAVEEDFVLDALRSGWVAPLGPHVDAFEGEIAERVGVRHALALSSGTAALHLALIHLGARPGTKVVLSTMTFAATANAVVYTGADPVFVDSRSGDGNVDAELMVEAVRTLLADGETVVAAIPVDLFGRTADYDVLEPGLADLGVPLLADAAESLGASLGNRAAGSFGTAAALSFNGNKIMTTSGGGMLLSNDAALVDHARKLSTQSREPVPWYEHTEIGYNYRLSNVLAALGRGQLQRLDGMIARRREIRDRYAAAFADLPLRFLGRDDAGRDDTDDNCWLTTVVLDPSLVEERRSDSPVVEERRRSLETTPADRIVEAMSAQQIEVRHLWKPMHLQPVFSGARSFTTGVSEDLFTRGVTLPSGPALTDAQIDRVISSLTRVVDAL</sequence>
<evidence type="ECO:0000256" key="2">
    <source>
        <dbReference type="PIRSR" id="PIRSR000390-1"/>
    </source>
</evidence>
<dbReference type="PANTHER" id="PTHR30244">
    <property type="entry name" value="TRANSAMINASE"/>
    <property type="match status" value="1"/>
</dbReference>
<name>A0A1L3MEK9_9MICO</name>
<evidence type="ECO:0000313" key="6">
    <source>
        <dbReference type="Proteomes" id="UP000182938"/>
    </source>
</evidence>
<dbReference type="Pfam" id="PF01041">
    <property type="entry name" value="DegT_DnrJ_EryC1"/>
    <property type="match status" value="1"/>
</dbReference>